<dbReference type="InterPro" id="IPR027417">
    <property type="entry name" value="P-loop_NTPase"/>
</dbReference>
<dbReference type="Gene3D" id="1.10.8.60">
    <property type="match status" value="1"/>
</dbReference>
<dbReference type="CDD" id="cd00009">
    <property type="entry name" value="AAA"/>
    <property type="match status" value="1"/>
</dbReference>
<dbReference type="PANTHER" id="PTHR32071">
    <property type="entry name" value="TRANSCRIPTIONAL REGULATORY PROTEIN"/>
    <property type="match status" value="1"/>
</dbReference>
<keyword evidence="5" id="KW-1185">Reference proteome</keyword>
<dbReference type="InterPro" id="IPR025662">
    <property type="entry name" value="Sigma_54_int_dom_ATP-bd_1"/>
</dbReference>
<evidence type="ECO:0000259" key="3">
    <source>
        <dbReference type="PROSITE" id="PS50045"/>
    </source>
</evidence>
<dbReference type="Gene3D" id="3.40.50.300">
    <property type="entry name" value="P-loop containing nucleotide triphosphate hydrolases"/>
    <property type="match status" value="1"/>
</dbReference>
<evidence type="ECO:0000313" key="5">
    <source>
        <dbReference type="Proteomes" id="UP001589773"/>
    </source>
</evidence>
<dbReference type="InterPro" id="IPR003593">
    <property type="entry name" value="AAA+_ATPase"/>
</dbReference>
<dbReference type="RefSeq" id="WP_379681093.1">
    <property type="nucleotide sequence ID" value="NZ_JBHLWP010000017.1"/>
</dbReference>
<dbReference type="InterPro" id="IPR002078">
    <property type="entry name" value="Sigma_54_int"/>
</dbReference>
<dbReference type="Pfam" id="PF00158">
    <property type="entry name" value="Sigma54_activat"/>
    <property type="match status" value="1"/>
</dbReference>
<dbReference type="PROSITE" id="PS50045">
    <property type="entry name" value="SIGMA54_INTERACT_4"/>
    <property type="match status" value="1"/>
</dbReference>
<protein>
    <submittedName>
        <fullName evidence="4">Sigma-54-dependent transcriptional regulator</fullName>
    </submittedName>
</protein>
<dbReference type="SUPFAM" id="SSF52540">
    <property type="entry name" value="P-loop containing nucleoside triphosphate hydrolases"/>
    <property type="match status" value="1"/>
</dbReference>
<proteinExistence type="predicted"/>
<feature type="domain" description="Sigma-54 factor interaction" evidence="3">
    <location>
        <begin position="113"/>
        <end position="340"/>
    </location>
</feature>
<reference evidence="4 5" key="1">
    <citation type="submission" date="2024-09" db="EMBL/GenBank/DDBJ databases">
        <authorList>
            <person name="Sun Q."/>
            <person name="Mori K."/>
        </authorList>
    </citation>
    <scope>NUCLEOTIDE SEQUENCE [LARGE SCALE GENOMIC DNA]</scope>
    <source>
        <strain evidence="4 5">CCM 7792</strain>
    </source>
</reference>
<keyword evidence="1" id="KW-0547">Nucleotide-binding</keyword>
<accession>A0ABV6FK48</accession>
<dbReference type="PROSITE" id="PS00675">
    <property type="entry name" value="SIGMA54_INTERACT_1"/>
    <property type="match status" value="1"/>
</dbReference>
<evidence type="ECO:0000256" key="2">
    <source>
        <dbReference type="ARBA" id="ARBA00022840"/>
    </source>
</evidence>
<dbReference type="Proteomes" id="UP001589773">
    <property type="component" value="Unassembled WGS sequence"/>
</dbReference>
<keyword evidence="2" id="KW-0067">ATP-binding</keyword>
<gene>
    <name evidence="4" type="ORF">ACFFJK_18510</name>
</gene>
<evidence type="ECO:0000313" key="4">
    <source>
        <dbReference type="EMBL" id="MFC0253894.1"/>
    </source>
</evidence>
<dbReference type="EMBL" id="JBHLWP010000017">
    <property type="protein sequence ID" value="MFC0253894.1"/>
    <property type="molecule type" value="Genomic_DNA"/>
</dbReference>
<dbReference type="InterPro" id="IPR058031">
    <property type="entry name" value="AAA_lid_NorR"/>
</dbReference>
<dbReference type="Pfam" id="PF25601">
    <property type="entry name" value="AAA_lid_14"/>
    <property type="match status" value="1"/>
</dbReference>
<name>A0ABV6FK48_9BURK</name>
<comment type="caution">
    <text evidence="4">The sequence shown here is derived from an EMBL/GenBank/DDBJ whole genome shotgun (WGS) entry which is preliminary data.</text>
</comment>
<evidence type="ECO:0000256" key="1">
    <source>
        <dbReference type="ARBA" id="ARBA00022741"/>
    </source>
</evidence>
<sequence length="433" mass="46836">MRERIAQALAHAHIALTPVDDRSGSHGLAVLTDVSGATLAQLRQLSSQATVLAIAAGPAALSTADSWALLAAGAADVLPWPDERIQIEQVTARLARWEAVRKLADTPKVRSALVGASVAWRTLVRSVVEIAAFTDSPVLITGETGTGKDLIAQAIHRLDRRGGRFTVLDCSTLSLDLGGSELFGHERGAFTGAATARDGALAQADGGVLFLDEVGELPLSLQAQLLRAMQEHSYKRIGSNHWQRTEFRLLCATNRDLEQEVLQGRFRADLFYRIAAWRCRTPPLRERREDVLPLATHFLSLLAAPAGAPGLDPGVREYFMTREYPGNVRDLRQAVTRAWHRHVGPGPLTIGDIPPDERPVGTGPAAWPDPRFEAAIGQAVALGMPLSRITQAAGELAIQLVLAQEDGNNQRAAARLGVTDRALQIRRKGRQKT</sequence>
<dbReference type="SMART" id="SM00382">
    <property type="entry name" value="AAA"/>
    <property type="match status" value="1"/>
</dbReference>
<organism evidence="4 5">
    <name type="scientific">Massilia consociata</name>
    <dbReference type="NCBI Taxonomy" id="760117"/>
    <lineage>
        <taxon>Bacteria</taxon>
        <taxon>Pseudomonadati</taxon>
        <taxon>Pseudomonadota</taxon>
        <taxon>Betaproteobacteria</taxon>
        <taxon>Burkholderiales</taxon>
        <taxon>Oxalobacteraceae</taxon>
        <taxon>Telluria group</taxon>
        <taxon>Massilia</taxon>
    </lineage>
</organism>